<keyword evidence="1" id="KW-0479">Metal-binding</keyword>
<dbReference type="PANTHER" id="PTHR42647:SF22">
    <property type="entry name" value="BOI-RELATED E3 UBIQUITIN-PROTEIN LIGASE 2-RELATED"/>
    <property type="match status" value="1"/>
</dbReference>
<comment type="caution">
    <text evidence="5">The sequence shown here is derived from an EMBL/GenBank/DDBJ whole genome shotgun (WGS) entry which is preliminary data.</text>
</comment>
<dbReference type="FunFam" id="3.30.40.10:FF:000239">
    <property type="entry name" value="probable BOI-related E3 ubiquitin-protein ligase 2"/>
    <property type="match status" value="1"/>
</dbReference>
<dbReference type="GO" id="GO:0008270">
    <property type="term" value="F:zinc ion binding"/>
    <property type="evidence" value="ECO:0007669"/>
    <property type="project" value="UniProtKB-KW"/>
</dbReference>
<evidence type="ECO:0000256" key="1">
    <source>
        <dbReference type="ARBA" id="ARBA00022723"/>
    </source>
</evidence>
<protein>
    <recommendedName>
        <fullName evidence="7">RING-type domain-containing protein</fullName>
    </recommendedName>
</protein>
<sequence length="260" mass="29990">MAIEAKFYSENLGFVLGGPQDSLMENAFGFNNFNVIAQPQLMQFQNSPLQTKQRFLLDNSINGPIDFSQSISSHIQKQSMEIDRFISLQNERLRFALQEQRKQQIAVFLKKYESKTQFLLSQKEEEITNAKNRAMELEQFIKRIEIENQTWQSVARENEAMVASLNSTIERLRETVYLSGNAADDAESCCEINQEGEEKTENEEQRTRKMVICRCCNARKSCVIMLPCRHLCSCKDCDAFLDFCPVCSMVKKDSIEAFLI</sequence>
<proteinExistence type="predicted"/>
<keyword evidence="6" id="KW-1185">Reference proteome</keyword>
<accession>A0ABD3U2Z0</accession>
<evidence type="ECO:0000313" key="5">
    <source>
        <dbReference type="EMBL" id="KAL3843360.1"/>
    </source>
</evidence>
<dbReference type="FunFam" id="1.10.1170.10:FF:000002">
    <property type="entry name" value="Baculoviral IAP repeat containing 7"/>
    <property type="match status" value="1"/>
</dbReference>
<feature type="coiled-coil region" evidence="4">
    <location>
        <begin position="120"/>
        <end position="175"/>
    </location>
</feature>
<reference evidence="5 6" key="1">
    <citation type="submission" date="2024-12" db="EMBL/GenBank/DDBJ databases">
        <title>The unique morphological basis and parallel evolutionary history of personate flowers in Penstemon.</title>
        <authorList>
            <person name="Depatie T.H."/>
            <person name="Wessinger C.A."/>
        </authorList>
    </citation>
    <scope>NUCLEOTIDE SEQUENCE [LARGE SCALE GENOMIC DNA]</scope>
    <source>
        <strain evidence="5">WTNN_2</strain>
        <tissue evidence="5">Leaf</tissue>
    </source>
</reference>
<dbReference type="Gene3D" id="1.10.1170.10">
    <property type="entry name" value="Inhibitor Of Apoptosis Protein (2mihbC-IAP-1), Chain A"/>
    <property type="match status" value="1"/>
</dbReference>
<dbReference type="PANTHER" id="PTHR42647">
    <property type="entry name" value="SBP (S-RIBONUCLEASE BINDING PROTEIN) FAMILY PROTEIN"/>
    <property type="match status" value="1"/>
</dbReference>
<evidence type="ECO:0000313" key="6">
    <source>
        <dbReference type="Proteomes" id="UP001634393"/>
    </source>
</evidence>
<evidence type="ECO:0008006" key="7">
    <source>
        <dbReference type="Google" id="ProtNLM"/>
    </source>
</evidence>
<dbReference type="InterPro" id="IPR011029">
    <property type="entry name" value="DEATH-like_dom_sf"/>
</dbReference>
<organism evidence="5 6">
    <name type="scientific">Penstemon smallii</name>
    <dbReference type="NCBI Taxonomy" id="265156"/>
    <lineage>
        <taxon>Eukaryota</taxon>
        <taxon>Viridiplantae</taxon>
        <taxon>Streptophyta</taxon>
        <taxon>Embryophyta</taxon>
        <taxon>Tracheophyta</taxon>
        <taxon>Spermatophyta</taxon>
        <taxon>Magnoliopsida</taxon>
        <taxon>eudicotyledons</taxon>
        <taxon>Gunneridae</taxon>
        <taxon>Pentapetalae</taxon>
        <taxon>asterids</taxon>
        <taxon>lamiids</taxon>
        <taxon>Lamiales</taxon>
        <taxon>Plantaginaceae</taxon>
        <taxon>Cheloneae</taxon>
        <taxon>Penstemon</taxon>
    </lineage>
</organism>
<keyword evidence="2" id="KW-0863">Zinc-finger</keyword>
<name>A0ABD3U2Z0_9LAMI</name>
<dbReference type="EMBL" id="JBJXBP010000002">
    <property type="protein sequence ID" value="KAL3843360.1"/>
    <property type="molecule type" value="Genomic_DNA"/>
</dbReference>
<gene>
    <name evidence="5" type="ORF">ACJIZ3_000763</name>
</gene>
<dbReference type="Proteomes" id="UP001634393">
    <property type="component" value="Unassembled WGS sequence"/>
</dbReference>
<dbReference type="Gene3D" id="1.10.533.10">
    <property type="entry name" value="Death Domain, Fas"/>
    <property type="match status" value="1"/>
</dbReference>
<dbReference type="Pfam" id="PF13920">
    <property type="entry name" value="zf-C3HC4_3"/>
    <property type="match status" value="1"/>
</dbReference>
<keyword evidence="4" id="KW-0175">Coiled coil</keyword>
<keyword evidence="3" id="KW-0862">Zinc</keyword>
<evidence type="ECO:0000256" key="4">
    <source>
        <dbReference type="SAM" id="Coils"/>
    </source>
</evidence>
<evidence type="ECO:0000256" key="3">
    <source>
        <dbReference type="ARBA" id="ARBA00022833"/>
    </source>
</evidence>
<evidence type="ECO:0000256" key="2">
    <source>
        <dbReference type="ARBA" id="ARBA00022771"/>
    </source>
</evidence>
<dbReference type="AlphaFoldDB" id="A0ABD3U2Z0"/>